<organism evidence="1 2">
    <name type="scientific">Tanacetum coccineum</name>
    <dbReference type="NCBI Taxonomy" id="301880"/>
    <lineage>
        <taxon>Eukaryota</taxon>
        <taxon>Viridiplantae</taxon>
        <taxon>Streptophyta</taxon>
        <taxon>Embryophyta</taxon>
        <taxon>Tracheophyta</taxon>
        <taxon>Spermatophyta</taxon>
        <taxon>Magnoliopsida</taxon>
        <taxon>eudicotyledons</taxon>
        <taxon>Gunneridae</taxon>
        <taxon>Pentapetalae</taxon>
        <taxon>asterids</taxon>
        <taxon>campanulids</taxon>
        <taxon>Asterales</taxon>
        <taxon>Asteraceae</taxon>
        <taxon>Asteroideae</taxon>
        <taxon>Anthemideae</taxon>
        <taxon>Anthemidinae</taxon>
        <taxon>Tanacetum</taxon>
    </lineage>
</organism>
<reference evidence="1" key="1">
    <citation type="journal article" date="2022" name="Int. J. Mol. Sci.">
        <title>Draft Genome of Tanacetum Coccineum: Genomic Comparison of Closely Related Tanacetum-Family Plants.</title>
        <authorList>
            <person name="Yamashiro T."/>
            <person name="Shiraishi A."/>
            <person name="Nakayama K."/>
            <person name="Satake H."/>
        </authorList>
    </citation>
    <scope>NUCLEOTIDE SEQUENCE</scope>
</reference>
<dbReference type="Proteomes" id="UP001151760">
    <property type="component" value="Unassembled WGS sequence"/>
</dbReference>
<proteinExistence type="predicted"/>
<sequence length="113" mass="12796">MNLYHESLQLTLAPSMHGSYATDELEEYQNEIDGNGHGWNGDENQYVQQYEAIYYPAAESREYQNKYHGVTNGGNGNDQEMQVRTAIVTKEPCVTLSDDGLPLRHGQKSFHSL</sequence>
<comment type="caution">
    <text evidence="1">The sequence shown here is derived from an EMBL/GenBank/DDBJ whole genome shotgun (WGS) entry which is preliminary data.</text>
</comment>
<keyword evidence="2" id="KW-1185">Reference proteome</keyword>
<name>A0ABQ5JCM4_9ASTR</name>
<reference evidence="1" key="2">
    <citation type="submission" date="2022-01" db="EMBL/GenBank/DDBJ databases">
        <authorList>
            <person name="Yamashiro T."/>
            <person name="Shiraishi A."/>
            <person name="Satake H."/>
            <person name="Nakayama K."/>
        </authorList>
    </citation>
    <scope>NUCLEOTIDE SEQUENCE</scope>
</reference>
<evidence type="ECO:0000313" key="2">
    <source>
        <dbReference type="Proteomes" id="UP001151760"/>
    </source>
</evidence>
<evidence type="ECO:0000313" key="1">
    <source>
        <dbReference type="EMBL" id="GJU10275.1"/>
    </source>
</evidence>
<accession>A0ABQ5JCM4</accession>
<dbReference type="EMBL" id="BQNB010021808">
    <property type="protein sequence ID" value="GJU10275.1"/>
    <property type="molecule type" value="Genomic_DNA"/>
</dbReference>
<protein>
    <submittedName>
        <fullName evidence="1">Uncharacterized protein</fullName>
    </submittedName>
</protein>
<gene>
    <name evidence="1" type="ORF">Tco_1132671</name>
</gene>